<sequence>MNYLQLEQAITHEGAIVMVKILGLSDMLPLLPITHYLLPIPHSPFPIPHSPFPIPHSPFPIPQISVLMLLHK</sequence>
<dbReference type="EMBL" id="CP017708">
    <property type="protein sequence ID" value="WAN69671.1"/>
    <property type="molecule type" value="Genomic_DNA"/>
</dbReference>
<protein>
    <submittedName>
        <fullName evidence="1">Uncharacterized protein</fullName>
    </submittedName>
</protein>
<dbReference type="Proteomes" id="UP000176944">
    <property type="component" value="Chromosome"/>
</dbReference>
<evidence type="ECO:0000313" key="1">
    <source>
        <dbReference type="EMBL" id="WAN69671.1"/>
    </source>
</evidence>
<reference evidence="1" key="2">
    <citation type="submission" date="2022-10" db="EMBL/GenBank/DDBJ databases">
        <authorList>
            <person name="Ngo T.-E."/>
        </authorList>
    </citation>
    <scope>NUCLEOTIDE SEQUENCE</scope>
    <source>
        <strain evidence="1">JHB</strain>
    </source>
</reference>
<name>A0A9Q9SU49_MOOP1</name>
<proteinExistence type="predicted"/>
<organism evidence="1">
    <name type="scientific">Moorena producens (strain JHB)</name>
    <dbReference type="NCBI Taxonomy" id="1454205"/>
    <lineage>
        <taxon>Bacteria</taxon>
        <taxon>Bacillati</taxon>
        <taxon>Cyanobacteriota</taxon>
        <taxon>Cyanophyceae</taxon>
        <taxon>Coleofasciculales</taxon>
        <taxon>Coleofasciculaceae</taxon>
        <taxon>Moorena</taxon>
    </lineage>
</organism>
<accession>A0A9Q9SU49</accession>
<gene>
    <name evidence="1" type="ORF">BJP36_36885</name>
</gene>
<reference evidence="1" key="1">
    <citation type="journal article" date="2017" name="Proc. Natl. Acad. Sci. U.S.A.">
        <title>Comparative genomics uncovers the prolific and distinctive metabolic potential of the cyanobacterial genus Moorea.</title>
        <authorList>
            <person name="Leao T."/>
            <person name="Castelao G."/>
            <person name="Korobeynikov A."/>
            <person name="Monroe E.A."/>
            <person name="Podell S."/>
            <person name="Glukhov E."/>
            <person name="Allen E.E."/>
            <person name="Gerwick W.H."/>
            <person name="Gerwick L."/>
        </authorList>
    </citation>
    <scope>NUCLEOTIDE SEQUENCE</scope>
    <source>
        <strain evidence="1">JHB</strain>
    </source>
</reference>
<dbReference type="AlphaFoldDB" id="A0A9Q9SU49"/>